<gene>
    <name evidence="6" type="ORF">ONE63_000532</name>
</gene>
<accession>A0AAV7XYQ8</accession>
<reference evidence="6" key="1">
    <citation type="submission" date="2022-12" db="EMBL/GenBank/DDBJ databases">
        <title>Chromosome-level genome assembly of the bean flower thrips Megalurothrips usitatus.</title>
        <authorList>
            <person name="Ma L."/>
            <person name="Liu Q."/>
            <person name="Li H."/>
            <person name="Cai W."/>
        </authorList>
    </citation>
    <scope>NUCLEOTIDE SEQUENCE</scope>
    <source>
        <strain evidence="6">Cailab_2022a</strain>
    </source>
</reference>
<evidence type="ECO:0000259" key="5">
    <source>
        <dbReference type="Pfam" id="PF04849"/>
    </source>
</evidence>
<evidence type="ECO:0000256" key="1">
    <source>
        <dbReference type="ARBA" id="ARBA00004173"/>
    </source>
</evidence>
<dbReference type="Pfam" id="PF04849">
    <property type="entry name" value="HAP1_N"/>
    <property type="match status" value="1"/>
</dbReference>
<dbReference type="Proteomes" id="UP001075354">
    <property type="component" value="Chromosome 1"/>
</dbReference>
<comment type="caution">
    <text evidence="6">The sequence shown here is derived from an EMBL/GenBank/DDBJ whole genome shotgun (WGS) entry which is preliminary data.</text>
</comment>
<keyword evidence="2" id="KW-0175">Coiled coil</keyword>
<dbReference type="PANTHER" id="PTHR15751">
    <property type="entry name" value="TRAFFICKING KINESIN-BINDING PROTEIN"/>
    <property type="match status" value="1"/>
</dbReference>
<dbReference type="GO" id="GO:0048311">
    <property type="term" value="P:mitochondrion distribution"/>
    <property type="evidence" value="ECO:0007669"/>
    <property type="project" value="TreeGrafter"/>
</dbReference>
<evidence type="ECO:0000313" key="6">
    <source>
        <dbReference type="EMBL" id="KAJ1531884.1"/>
    </source>
</evidence>
<dbReference type="PANTHER" id="PTHR15751:SF12">
    <property type="entry name" value="TRAFFICKING KINESIN-BINDING PROTEIN MILT"/>
    <property type="match status" value="1"/>
</dbReference>
<keyword evidence="3" id="KW-0496">Mitochondrion</keyword>
<dbReference type="InterPro" id="IPR006933">
    <property type="entry name" value="HAP1_N"/>
</dbReference>
<proteinExistence type="predicted"/>
<keyword evidence="7" id="KW-1185">Reference proteome</keyword>
<evidence type="ECO:0000313" key="7">
    <source>
        <dbReference type="Proteomes" id="UP001075354"/>
    </source>
</evidence>
<dbReference type="GO" id="GO:0005739">
    <property type="term" value="C:mitochondrion"/>
    <property type="evidence" value="ECO:0007669"/>
    <property type="project" value="UniProtKB-SubCell"/>
</dbReference>
<dbReference type="AlphaFoldDB" id="A0AAV7XYQ8"/>
<comment type="subcellular location">
    <subcellularLocation>
        <location evidence="1">Mitochondrion</location>
    </subcellularLocation>
</comment>
<feature type="region of interest" description="Disordered" evidence="4">
    <location>
        <begin position="88"/>
        <end position="119"/>
    </location>
</feature>
<dbReference type="GO" id="GO:0017022">
    <property type="term" value="F:myosin binding"/>
    <property type="evidence" value="ECO:0007669"/>
    <property type="project" value="TreeGrafter"/>
</dbReference>
<sequence>MGCAPVSSVADVCGSEDLPEVEIISLLHEQIPRYRLRADALTQFTGYENQDWYIPTPALKPAETALTPDQIRETLNYFREYLSGCRAGASSGGGGHPSASTRRGRVGGAGAVRVGGEPA</sequence>
<organism evidence="6 7">
    <name type="scientific">Megalurothrips usitatus</name>
    <name type="common">bean blossom thrips</name>
    <dbReference type="NCBI Taxonomy" id="439358"/>
    <lineage>
        <taxon>Eukaryota</taxon>
        <taxon>Metazoa</taxon>
        <taxon>Ecdysozoa</taxon>
        <taxon>Arthropoda</taxon>
        <taxon>Hexapoda</taxon>
        <taxon>Insecta</taxon>
        <taxon>Pterygota</taxon>
        <taxon>Neoptera</taxon>
        <taxon>Paraneoptera</taxon>
        <taxon>Thysanoptera</taxon>
        <taxon>Terebrantia</taxon>
        <taxon>Thripoidea</taxon>
        <taxon>Thripidae</taxon>
        <taxon>Megalurothrips</taxon>
    </lineage>
</organism>
<feature type="domain" description="HAP1 N-terminal" evidence="5">
    <location>
        <begin position="29"/>
        <end position="78"/>
    </location>
</feature>
<dbReference type="InterPro" id="IPR051946">
    <property type="entry name" value="Intracell_Traff-Reg"/>
</dbReference>
<dbReference type="GO" id="GO:0047496">
    <property type="term" value="P:vesicle transport along microtubule"/>
    <property type="evidence" value="ECO:0007669"/>
    <property type="project" value="TreeGrafter"/>
</dbReference>
<dbReference type="GO" id="GO:0031410">
    <property type="term" value="C:cytoplasmic vesicle"/>
    <property type="evidence" value="ECO:0007669"/>
    <property type="project" value="TreeGrafter"/>
</dbReference>
<evidence type="ECO:0000256" key="2">
    <source>
        <dbReference type="ARBA" id="ARBA00023054"/>
    </source>
</evidence>
<dbReference type="GO" id="GO:0006605">
    <property type="term" value="P:protein targeting"/>
    <property type="evidence" value="ECO:0007669"/>
    <property type="project" value="TreeGrafter"/>
</dbReference>
<evidence type="ECO:0000256" key="3">
    <source>
        <dbReference type="ARBA" id="ARBA00023128"/>
    </source>
</evidence>
<name>A0AAV7XYQ8_9NEOP</name>
<evidence type="ECO:0000256" key="4">
    <source>
        <dbReference type="SAM" id="MobiDB-lite"/>
    </source>
</evidence>
<dbReference type="EMBL" id="JAPTSV010000001">
    <property type="protein sequence ID" value="KAJ1531884.1"/>
    <property type="molecule type" value="Genomic_DNA"/>
</dbReference>
<protein>
    <recommendedName>
        <fullName evidence="5">HAP1 N-terminal domain-containing protein</fullName>
    </recommendedName>
</protein>